<accession>A0AA38SIN5</accession>
<evidence type="ECO:0000256" key="6">
    <source>
        <dbReference type="ARBA" id="ARBA00024343"/>
    </source>
</evidence>
<dbReference type="PANTHER" id="PTHR31985">
    <property type="entry name" value="ETHYLENE-RESPONSIVE TRANSCRIPTION FACTOR ERF042-RELATED"/>
    <property type="match status" value="1"/>
</dbReference>
<dbReference type="GO" id="GO:0005634">
    <property type="term" value="C:nucleus"/>
    <property type="evidence" value="ECO:0007669"/>
    <property type="project" value="UniProtKB-SubCell"/>
</dbReference>
<dbReference type="InterPro" id="IPR016177">
    <property type="entry name" value="DNA-bd_dom_sf"/>
</dbReference>
<evidence type="ECO:0000259" key="7">
    <source>
        <dbReference type="PROSITE" id="PS51032"/>
    </source>
</evidence>
<dbReference type="InterPro" id="IPR001471">
    <property type="entry name" value="AP2/ERF_dom"/>
</dbReference>
<dbReference type="PANTHER" id="PTHR31985:SF111">
    <property type="entry name" value="ETHYLENE-RESPONSIVE TRANSCRIPTION FACTOR ERF021"/>
    <property type="match status" value="1"/>
</dbReference>
<evidence type="ECO:0000313" key="8">
    <source>
        <dbReference type="EMBL" id="KAJ9537086.1"/>
    </source>
</evidence>
<keyword evidence="9" id="KW-1185">Reference proteome</keyword>
<proteinExistence type="inferred from homology"/>
<dbReference type="PROSITE" id="PS51032">
    <property type="entry name" value="AP2_ERF"/>
    <property type="match status" value="1"/>
</dbReference>
<dbReference type="GO" id="GO:0003677">
    <property type="term" value="F:DNA binding"/>
    <property type="evidence" value="ECO:0007669"/>
    <property type="project" value="UniProtKB-KW"/>
</dbReference>
<dbReference type="GO" id="GO:0003700">
    <property type="term" value="F:DNA-binding transcription factor activity"/>
    <property type="evidence" value="ECO:0007669"/>
    <property type="project" value="InterPro"/>
</dbReference>
<keyword evidence="3" id="KW-0238">DNA-binding</keyword>
<sequence length="226" mass="24556">MASPTDPRLIEVGTTVEPRAVATTNNRTAIGPSTGTAATMAFLRVLWTNYYDRVAIGEHGRIVPGLSLNFIIVVLLCLAEIKSQGQIGFPFETHPRAMVVIVTSLLLYGLADGIEDIVSVAFPDPISIYGVIARLGKMCRIVRCVANGYAAISNHTSGGYRSIGKDGFLSMKTAIHGGATAVYRAVRRRSWGKWVSKILESGKKSRIWLGLGRSGHLTALRWRLNM</sequence>
<feature type="domain" description="AP2/ERF" evidence="7">
    <location>
        <begin position="182"/>
        <end position="226"/>
    </location>
</feature>
<keyword evidence="4" id="KW-0804">Transcription</keyword>
<name>A0AA38SIN5_9ASTR</name>
<reference evidence="8" key="1">
    <citation type="submission" date="2023-03" db="EMBL/GenBank/DDBJ databases">
        <title>Chromosome-scale reference genome and RAD-based genetic map of yellow starthistle (Centaurea solstitialis) reveal putative structural variation and QTLs associated with invader traits.</title>
        <authorList>
            <person name="Reatini B."/>
            <person name="Cang F.A."/>
            <person name="Jiang Q."/>
            <person name="Mckibben M.T.W."/>
            <person name="Barker M.S."/>
            <person name="Rieseberg L.H."/>
            <person name="Dlugosch K.M."/>
        </authorList>
    </citation>
    <scope>NUCLEOTIDE SEQUENCE</scope>
    <source>
        <strain evidence="8">CAN-66</strain>
        <tissue evidence="8">Leaf</tissue>
    </source>
</reference>
<dbReference type="EMBL" id="JARYMX010000008">
    <property type="protein sequence ID" value="KAJ9537086.1"/>
    <property type="molecule type" value="Genomic_DNA"/>
</dbReference>
<organism evidence="8 9">
    <name type="scientific">Centaurea solstitialis</name>
    <name type="common">yellow star-thistle</name>
    <dbReference type="NCBI Taxonomy" id="347529"/>
    <lineage>
        <taxon>Eukaryota</taxon>
        <taxon>Viridiplantae</taxon>
        <taxon>Streptophyta</taxon>
        <taxon>Embryophyta</taxon>
        <taxon>Tracheophyta</taxon>
        <taxon>Spermatophyta</taxon>
        <taxon>Magnoliopsida</taxon>
        <taxon>eudicotyledons</taxon>
        <taxon>Gunneridae</taxon>
        <taxon>Pentapetalae</taxon>
        <taxon>asterids</taxon>
        <taxon>campanulids</taxon>
        <taxon>Asterales</taxon>
        <taxon>Asteraceae</taxon>
        <taxon>Carduoideae</taxon>
        <taxon>Cardueae</taxon>
        <taxon>Centaureinae</taxon>
        <taxon>Centaurea</taxon>
    </lineage>
</organism>
<keyword evidence="2" id="KW-0805">Transcription regulation</keyword>
<evidence type="ECO:0000256" key="3">
    <source>
        <dbReference type="ARBA" id="ARBA00023125"/>
    </source>
</evidence>
<comment type="similarity">
    <text evidence="6">Belongs to the AP2/ERF transcription factor family. ERF subfamily.</text>
</comment>
<evidence type="ECO:0000256" key="1">
    <source>
        <dbReference type="ARBA" id="ARBA00004123"/>
    </source>
</evidence>
<dbReference type="InterPro" id="IPR051032">
    <property type="entry name" value="AP2/ERF_TF_ERF_subfamily"/>
</dbReference>
<dbReference type="SUPFAM" id="SSF54171">
    <property type="entry name" value="DNA-binding domain"/>
    <property type="match status" value="1"/>
</dbReference>
<dbReference type="AlphaFoldDB" id="A0AA38SIN5"/>
<comment type="caution">
    <text evidence="8">The sequence shown here is derived from an EMBL/GenBank/DDBJ whole genome shotgun (WGS) entry which is preliminary data.</text>
</comment>
<evidence type="ECO:0000256" key="2">
    <source>
        <dbReference type="ARBA" id="ARBA00023015"/>
    </source>
</evidence>
<evidence type="ECO:0000313" key="9">
    <source>
        <dbReference type="Proteomes" id="UP001172457"/>
    </source>
</evidence>
<comment type="subcellular location">
    <subcellularLocation>
        <location evidence="1">Nucleus</location>
    </subcellularLocation>
</comment>
<protein>
    <recommendedName>
        <fullName evidence="7">AP2/ERF domain-containing protein</fullName>
    </recommendedName>
</protein>
<keyword evidence="5" id="KW-0539">Nucleus</keyword>
<gene>
    <name evidence="8" type="ORF">OSB04_029819</name>
</gene>
<evidence type="ECO:0000256" key="5">
    <source>
        <dbReference type="ARBA" id="ARBA00023242"/>
    </source>
</evidence>
<dbReference type="Proteomes" id="UP001172457">
    <property type="component" value="Chromosome 8"/>
</dbReference>
<evidence type="ECO:0000256" key="4">
    <source>
        <dbReference type="ARBA" id="ARBA00023163"/>
    </source>
</evidence>